<dbReference type="PANTHER" id="PTHR45887:SF1">
    <property type="entry name" value="TRANSLATION INITIATION FACTOR EIF-2B SUBUNIT EPSILON"/>
    <property type="match status" value="1"/>
</dbReference>
<dbReference type="InterPro" id="IPR051956">
    <property type="entry name" value="eIF2B_epsilon"/>
</dbReference>
<dbReference type="FunFam" id="1.25.40.180:FF:000022">
    <property type="entry name" value="Translation initiation factor eIF-2B epsilon subunit"/>
    <property type="match status" value="1"/>
</dbReference>
<evidence type="ECO:0000256" key="1">
    <source>
        <dbReference type="ARBA" id="ARBA00004514"/>
    </source>
</evidence>
<dbReference type="FunFam" id="3.90.550.10:FF:000066">
    <property type="entry name" value="Translation initiation factor eIF-2B subunit epsilon"/>
    <property type="match status" value="1"/>
</dbReference>
<comment type="subunit">
    <text evidence="7">Component of the translation initiation factor 2B (eIF2B) complex which is a heterodecamer of two sets of five different subunits: alpha, beta, gamma, delta and epsilon. Subunits alpha, beta and delta comprise a regulatory subcomplex and subunits epsilon and gamma comprise a catalytic subcomplex. Within the complex, the hexameric regulatory complex resides at the center, with the two heterodimeric catalytic subcomplexes bound on opposite sides.</text>
</comment>
<dbReference type="GO" id="GO:0031369">
    <property type="term" value="F:translation initiation factor binding"/>
    <property type="evidence" value="ECO:0007669"/>
    <property type="project" value="InterPro"/>
</dbReference>
<dbReference type="OMA" id="LAQSCKI"/>
<dbReference type="InterPro" id="IPR035543">
    <property type="entry name" value="eIF-2B_epsilon_N"/>
</dbReference>
<dbReference type="GO" id="GO:0005085">
    <property type="term" value="F:guanyl-nucleotide exchange factor activity"/>
    <property type="evidence" value="ECO:0007669"/>
    <property type="project" value="EnsemblFungi"/>
</dbReference>
<protein>
    <recommendedName>
        <fullName evidence="5">Translation initiation factor eIF2B subunit epsilon</fullName>
    </recommendedName>
    <alternativeName>
        <fullName evidence="6">eIF2B GDP-GTP exchange factor subunit epsilon</fullName>
    </alternativeName>
</protein>
<dbReference type="SMART" id="SM00515">
    <property type="entry name" value="eIF5C"/>
    <property type="match status" value="1"/>
</dbReference>
<dbReference type="Pfam" id="PF02020">
    <property type="entry name" value="W2"/>
    <property type="match status" value="1"/>
</dbReference>
<evidence type="ECO:0000259" key="8">
    <source>
        <dbReference type="PROSITE" id="PS51363"/>
    </source>
</evidence>
<evidence type="ECO:0000256" key="5">
    <source>
        <dbReference type="ARBA" id="ARBA00044144"/>
    </source>
</evidence>
<dbReference type="GeneID" id="11496744"/>
<accession>G0W8M9</accession>
<keyword evidence="3" id="KW-0963">Cytoplasm</keyword>
<dbReference type="SUPFAM" id="SSF48371">
    <property type="entry name" value="ARM repeat"/>
    <property type="match status" value="1"/>
</dbReference>
<evidence type="ECO:0000256" key="4">
    <source>
        <dbReference type="ARBA" id="ARBA00022540"/>
    </source>
</evidence>
<dbReference type="GO" id="GO:0003743">
    <property type="term" value="F:translation initiation factor activity"/>
    <property type="evidence" value="ECO:0007669"/>
    <property type="project" value="EnsemblFungi"/>
</dbReference>
<dbReference type="InterPro" id="IPR003307">
    <property type="entry name" value="W2_domain"/>
</dbReference>
<keyword evidence="4" id="KW-0396">Initiation factor</keyword>
<comment type="similarity">
    <text evidence="2">Belongs to the eIF-2B gamma/epsilon subunits family.</text>
</comment>
<sequence length="723" mass="82224">MAGKKNKSNHKNASALNGRKSDVDVDDRLQAIILTDSYETKFMPLTATKPRCLLPLANVPLIEYTLEFLAKSGVDEVYLICSSHASQIDEYIANSKWNLPWSPFKVSTVMSPEARSVGDVMRDLDNRGTITGDFVLISGDVVTNVDFSKMFEFHKKMRSKDKDHISTMCLSRANQFHRTRSLEPACFVLDKDTSRCIYYEDLPTVGSNKKSCLDIDPELLENVDDFVLRNDLIDCRIDICTPHVPPIFQENFDYQTLRSDFVKGVISSDLLGKHIYAYITDEYAVRVESWQTYDTISQDFIGRWCYPLVLDSNMQEDQTYSYDSRHIYKEKDVVLAQSCKIGRNTAIGSGTKIGEATVIENCIIGRNCQIGENIKLSNSFIWDNSVINNNCTIEHSIIATGSEIGQNVTINDGCIIGFDVIIDSDMNIPKGTKISSTPVKYISGGLFDSNLSEDDESDYSDKIEDTEAIKATGLVGYNGVGFVYESDVSDDEDDMSETLKLSNTLAYQMEELCLSDESISSRTKRVKKKRTMSTNSMYTDFEGNDSEEEEEDFEKEGFATIERAIENNHDLDTAMLELNTLRMSMDVTYHEVRTVTVLAILQRVYHFIATQTLGAKEAVQKVFGQWGLLFKRQTFDTEEYIDLMNILLDKVVDQHFEKPDLVLFGALNSLYDNDVLEEDVIYKWWDEVSDDPRYEEAKRLTARWIEWLKTADEESSSEDEDDD</sequence>
<dbReference type="EMBL" id="HE580269">
    <property type="protein sequence ID" value="CCD24140.1"/>
    <property type="molecule type" value="Genomic_DNA"/>
</dbReference>
<evidence type="ECO:0000256" key="3">
    <source>
        <dbReference type="ARBA" id="ARBA00022490"/>
    </source>
</evidence>
<dbReference type="SUPFAM" id="SSF53448">
    <property type="entry name" value="Nucleotide-diphospho-sugar transferases"/>
    <property type="match status" value="1"/>
</dbReference>
<dbReference type="GO" id="GO:0006446">
    <property type="term" value="P:regulation of translational initiation"/>
    <property type="evidence" value="ECO:0007669"/>
    <property type="project" value="EnsemblFungi"/>
</dbReference>
<dbReference type="STRING" id="1071378.G0W8M9"/>
<dbReference type="PROSITE" id="PS51363">
    <property type="entry name" value="W2"/>
    <property type="match status" value="1"/>
</dbReference>
<dbReference type="AlphaFoldDB" id="G0W8M9"/>
<dbReference type="Gene3D" id="1.25.40.180">
    <property type="match status" value="1"/>
</dbReference>
<dbReference type="Gene3D" id="3.90.550.10">
    <property type="entry name" value="Spore Coat Polysaccharide Biosynthesis Protein SpsA, Chain A"/>
    <property type="match status" value="1"/>
</dbReference>
<dbReference type="InterPro" id="IPR029044">
    <property type="entry name" value="Nucleotide-diphossugar_trans"/>
</dbReference>
<keyword evidence="10" id="KW-1185">Reference proteome</keyword>
<dbReference type="Pfam" id="PF00483">
    <property type="entry name" value="NTP_transferase"/>
    <property type="match status" value="1"/>
</dbReference>
<dbReference type="HOGENOM" id="CLU_012507_1_0_1"/>
<dbReference type="CDD" id="cd04197">
    <property type="entry name" value="eIF-2B_epsilon_N"/>
    <property type="match status" value="1"/>
</dbReference>
<gene>
    <name evidence="9" type="primary">NDAI0C04810</name>
    <name evidence="9" type="ordered locus">NDAI_0C04810</name>
</gene>
<dbReference type="InterPro" id="IPR016024">
    <property type="entry name" value="ARM-type_fold"/>
</dbReference>
<proteinExistence type="inferred from homology"/>
<name>G0W8M9_NAUDC</name>
<keyword evidence="4" id="KW-0648">Protein biosynthesis</keyword>
<dbReference type="GO" id="GO:0005829">
    <property type="term" value="C:cytosol"/>
    <property type="evidence" value="ECO:0007669"/>
    <property type="project" value="UniProtKB-SubCell"/>
</dbReference>
<evidence type="ECO:0000313" key="9">
    <source>
        <dbReference type="EMBL" id="CCD24140.1"/>
    </source>
</evidence>
<dbReference type="InterPro" id="IPR005835">
    <property type="entry name" value="NTP_transferase_dom"/>
</dbReference>
<comment type="subcellular location">
    <subcellularLocation>
        <location evidence="1">Cytoplasm</location>
        <location evidence="1">Cytosol</location>
    </subcellularLocation>
</comment>
<dbReference type="Gene3D" id="2.160.10.10">
    <property type="entry name" value="Hexapeptide repeat proteins"/>
    <property type="match status" value="1"/>
</dbReference>
<dbReference type="KEGG" id="ndi:NDAI_0C04810"/>
<feature type="domain" description="W2" evidence="8">
    <location>
        <begin position="547"/>
        <end position="718"/>
    </location>
</feature>
<dbReference type="Proteomes" id="UP000000689">
    <property type="component" value="Chromosome 3"/>
</dbReference>
<dbReference type="eggNOG" id="KOG1461">
    <property type="taxonomic scope" value="Eukaryota"/>
</dbReference>
<dbReference type="OrthoDB" id="424572at2759"/>
<evidence type="ECO:0000256" key="7">
    <source>
        <dbReference type="ARBA" id="ARBA00046432"/>
    </source>
</evidence>
<evidence type="ECO:0000256" key="2">
    <source>
        <dbReference type="ARBA" id="ARBA00007878"/>
    </source>
</evidence>
<dbReference type="Pfam" id="PF25084">
    <property type="entry name" value="LbH_EIF2B"/>
    <property type="match status" value="1"/>
</dbReference>
<reference evidence="9 10" key="1">
    <citation type="journal article" date="2011" name="Proc. Natl. Acad. Sci. U.S.A.">
        <title>Evolutionary erosion of yeast sex chromosomes by mating-type switching accidents.</title>
        <authorList>
            <person name="Gordon J.L."/>
            <person name="Armisen D."/>
            <person name="Proux-Wera E."/>
            <person name="Oheigeartaigh S.S."/>
            <person name="Byrne K.P."/>
            <person name="Wolfe K.H."/>
        </authorList>
    </citation>
    <scope>NUCLEOTIDE SEQUENCE [LARGE SCALE GENOMIC DNA]</scope>
    <source>
        <strain evidence="10">ATCC 10597 / BCRC 20456 / CBS 421 / NBRC 0211 / NRRL Y-12639</strain>
    </source>
</reference>
<dbReference type="InterPro" id="IPR056764">
    <property type="entry name" value="LbH_EIF2B3/5"/>
</dbReference>
<dbReference type="PANTHER" id="PTHR45887">
    <property type="entry name" value="TRANSLATION INITIATION FACTOR EIF-2B SUBUNIT EPSILON"/>
    <property type="match status" value="1"/>
</dbReference>
<dbReference type="CDD" id="cd05787">
    <property type="entry name" value="LbH_eIF2B_epsilon"/>
    <property type="match status" value="1"/>
</dbReference>
<dbReference type="CDD" id="cd11558">
    <property type="entry name" value="W2_eIF2B_epsilon"/>
    <property type="match status" value="1"/>
</dbReference>
<organism evidence="9 10">
    <name type="scientific">Naumovozyma dairenensis (strain ATCC 10597 / BCRC 20456 / CBS 421 / NBRC 0211 / NRRL Y-12639)</name>
    <name type="common">Saccharomyces dairenensis</name>
    <dbReference type="NCBI Taxonomy" id="1071378"/>
    <lineage>
        <taxon>Eukaryota</taxon>
        <taxon>Fungi</taxon>
        <taxon>Dikarya</taxon>
        <taxon>Ascomycota</taxon>
        <taxon>Saccharomycotina</taxon>
        <taxon>Saccharomycetes</taxon>
        <taxon>Saccharomycetales</taxon>
        <taxon>Saccharomycetaceae</taxon>
        <taxon>Naumovozyma</taxon>
    </lineage>
</organism>
<evidence type="ECO:0000313" key="10">
    <source>
        <dbReference type="Proteomes" id="UP000000689"/>
    </source>
</evidence>
<dbReference type="GO" id="GO:0005851">
    <property type="term" value="C:eukaryotic translation initiation factor 2B complex"/>
    <property type="evidence" value="ECO:0007669"/>
    <property type="project" value="EnsemblFungi"/>
</dbReference>
<dbReference type="GO" id="GO:0002183">
    <property type="term" value="P:cytoplasmic translational initiation"/>
    <property type="evidence" value="ECO:0007669"/>
    <property type="project" value="EnsemblFungi"/>
</dbReference>
<evidence type="ECO:0000256" key="6">
    <source>
        <dbReference type="ARBA" id="ARBA00044345"/>
    </source>
</evidence>
<dbReference type="InterPro" id="IPR044123">
    <property type="entry name" value="W2_eIF2B_epsilon"/>
</dbReference>
<dbReference type="RefSeq" id="XP_003669383.1">
    <property type="nucleotide sequence ID" value="XM_003669335.1"/>
</dbReference>